<comment type="subcellular location">
    <subcellularLocation>
        <location evidence="1">Cell membrane</location>
    </subcellularLocation>
</comment>
<dbReference type="SMART" id="SM00267">
    <property type="entry name" value="GGDEF"/>
    <property type="match status" value="1"/>
</dbReference>
<dbReference type="SUPFAM" id="SSF158472">
    <property type="entry name" value="HAMP domain-like"/>
    <property type="match status" value="1"/>
</dbReference>
<dbReference type="InterPro" id="IPR007891">
    <property type="entry name" value="CHASE3"/>
</dbReference>
<feature type="domain" description="GGDEF" evidence="7">
    <location>
        <begin position="298"/>
        <end position="435"/>
    </location>
</feature>
<keyword evidence="5" id="KW-0812">Transmembrane</keyword>
<keyword evidence="4" id="KW-0175">Coiled coil</keyword>
<dbReference type="SMART" id="SM00304">
    <property type="entry name" value="HAMP"/>
    <property type="match status" value="1"/>
</dbReference>
<dbReference type="AlphaFoldDB" id="A0A5J5H7U9"/>
<evidence type="ECO:0000256" key="5">
    <source>
        <dbReference type="SAM" id="Phobius"/>
    </source>
</evidence>
<feature type="transmembrane region" description="Helical" evidence="5">
    <location>
        <begin position="182"/>
        <end position="203"/>
    </location>
</feature>
<dbReference type="PROSITE" id="PS50887">
    <property type="entry name" value="GGDEF"/>
    <property type="match status" value="1"/>
</dbReference>
<proteinExistence type="predicted"/>
<evidence type="ECO:0000313" key="9">
    <source>
        <dbReference type="Proteomes" id="UP000326671"/>
    </source>
</evidence>
<dbReference type="PANTHER" id="PTHR45138">
    <property type="entry name" value="REGULATORY COMPONENTS OF SENSORY TRANSDUCTION SYSTEM"/>
    <property type="match status" value="1"/>
</dbReference>
<dbReference type="SUPFAM" id="SSF55073">
    <property type="entry name" value="Nucleotide cyclase"/>
    <property type="match status" value="1"/>
</dbReference>
<keyword evidence="2" id="KW-1003">Cell membrane</keyword>
<dbReference type="Gene3D" id="3.30.70.270">
    <property type="match status" value="1"/>
</dbReference>
<dbReference type="InterPro" id="IPR029787">
    <property type="entry name" value="Nucleotide_cyclase"/>
</dbReference>
<dbReference type="GO" id="GO:1902201">
    <property type="term" value="P:negative regulation of bacterial-type flagellum-dependent cell motility"/>
    <property type="evidence" value="ECO:0007669"/>
    <property type="project" value="TreeGrafter"/>
</dbReference>
<dbReference type="RefSeq" id="WP_150442254.1">
    <property type="nucleotide sequence ID" value="NZ_VYKL01000039.1"/>
</dbReference>
<dbReference type="PROSITE" id="PS50885">
    <property type="entry name" value="HAMP"/>
    <property type="match status" value="1"/>
</dbReference>
<dbReference type="EMBL" id="VYKL01000039">
    <property type="protein sequence ID" value="KAA9016028.1"/>
    <property type="molecule type" value="Genomic_DNA"/>
</dbReference>
<evidence type="ECO:0000313" key="8">
    <source>
        <dbReference type="EMBL" id="KAA9016028.1"/>
    </source>
</evidence>
<dbReference type="InterPro" id="IPR050469">
    <property type="entry name" value="Diguanylate_Cyclase"/>
</dbReference>
<dbReference type="Proteomes" id="UP000326671">
    <property type="component" value="Unassembled WGS sequence"/>
</dbReference>
<dbReference type="GO" id="GO:0052621">
    <property type="term" value="F:diguanylate cyclase activity"/>
    <property type="evidence" value="ECO:0007669"/>
    <property type="project" value="TreeGrafter"/>
</dbReference>
<dbReference type="InterPro" id="IPR000160">
    <property type="entry name" value="GGDEF_dom"/>
</dbReference>
<dbReference type="FunFam" id="3.30.70.270:FF:000001">
    <property type="entry name" value="Diguanylate cyclase domain protein"/>
    <property type="match status" value="1"/>
</dbReference>
<name>A0A5J5H7U9_9BACI</name>
<keyword evidence="5" id="KW-1133">Transmembrane helix</keyword>
<feature type="domain" description="HAMP" evidence="6">
    <location>
        <begin position="209"/>
        <end position="262"/>
    </location>
</feature>
<evidence type="ECO:0000259" key="7">
    <source>
        <dbReference type="PROSITE" id="PS50887"/>
    </source>
</evidence>
<feature type="coiled-coil region" evidence="4">
    <location>
        <begin position="240"/>
        <end position="267"/>
    </location>
</feature>
<dbReference type="InterPro" id="IPR003660">
    <property type="entry name" value="HAMP_dom"/>
</dbReference>
<dbReference type="PANTHER" id="PTHR45138:SF9">
    <property type="entry name" value="DIGUANYLATE CYCLASE DGCM-RELATED"/>
    <property type="match status" value="1"/>
</dbReference>
<dbReference type="Gene3D" id="6.10.340.10">
    <property type="match status" value="1"/>
</dbReference>
<protein>
    <submittedName>
        <fullName evidence="8">Diguanylate cyclase</fullName>
    </submittedName>
</protein>
<dbReference type="Pfam" id="PF00990">
    <property type="entry name" value="GGDEF"/>
    <property type="match status" value="1"/>
</dbReference>
<keyword evidence="9" id="KW-1185">Reference proteome</keyword>
<evidence type="ECO:0000256" key="3">
    <source>
        <dbReference type="ARBA" id="ARBA00023136"/>
    </source>
</evidence>
<comment type="caution">
    <text evidence="8">The sequence shown here is derived from an EMBL/GenBank/DDBJ whole genome shotgun (WGS) entry which is preliminary data.</text>
</comment>
<dbReference type="Pfam" id="PF05227">
    <property type="entry name" value="CHASE3"/>
    <property type="match status" value="1"/>
</dbReference>
<dbReference type="OrthoDB" id="9759607at2"/>
<evidence type="ECO:0000256" key="2">
    <source>
        <dbReference type="ARBA" id="ARBA00022475"/>
    </source>
</evidence>
<keyword evidence="3 5" id="KW-0472">Membrane</keyword>
<dbReference type="CDD" id="cd01949">
    <property type="entry name" value="GGDEF"/>
    <property type="match status" value="1"/>
</dbReference>
<gene>
    <name evidence="8" type="ORF">F4V44_22505</name>
</gene>
<dbReference type="InterPro" id="IPR043128">
    <property type="entry name" value="Rev_trsase/Diguanyl_cyclase"/>
</dbReference>
<evidence type="ECO:0000256" key="1">
    <source>
        <dbReference type="ARBA" id="ARBA00004236"/>
    </source>
</evidence>
<evidence type="ECO:0000259" key="6">
    <source>
        <dbReference type="PROSITE" id="PS50885"/>
    </source>
</evidence>
<evidence type="ECO:0000256" key="4">
    <source>
        <dbReference type="SAM" id="Coils"/>
    </source>
</evidence>
<reference evidence="8 9" key="1">
    <citation type="submission" date="2019-09" db="EMBL/GenBank/DDBJ databases">
        <title>Whole genome sequences of isolates from the Mars Exploration Rovers.</title>
        <authorList>
            <person name="Seuylemezian A."/>
            <person name="Vaishampayan P."/>
        </authorList>
    </citation>
    <scope>NUCLEOTIDE SEQUENCE [LARGE SCALE GENOMIC DNA]</scope>
    <source>
        <strain evidence="8 9">MER_TA_151</strain>
    </source>
</reference>
<dbReference type="GO" id="GO:0005886">
    <property type="term" value="C:plasma membrane"/>
    <property type="evidence" value="ECO:0007669"/>
    <property type="project" value="UniProtKB-SubCell"/>
</dbReference>
<dbReference type="GO" id="GO:0007165">
    <property type="term" value="P:signal transduction"/>
    <property type="evidence" value="ECO:0007669"/>
    <property type="project" value="InterPro"/>
</dbReference>
<organism evidence="8 9">
    <name type="scientific">Niallia endozanthoxylica</name>
    <dbReference type="NCBI Taxonomy" id="2036016"/>
    <lineage>
        <taxon>Bacteria</taxon>
        <taxon>Bacillati</taxon>
        <taxon>Bacillota</taxon>
        <taxon>Bacilli</taxon>
        <taxon>Bacillales</taxon>
        <taxon>Bacillaceae</taxon>
        <taxon>Niallia</taxon>
    </lineage>
</organism>
<feature type="transmembrane region" description="Helical" evidence="5">
    <location>
        <begin position="15"/>
        <end position="39"/>
    </location>
</feature>
<dbReference type="NCBIfam" id="TIGR00254">
    <property type="entry name" value="GGDEF"/>
    <property type="match status" value="1"/>
</dbReference>
<dbReference type="CDD" id="cd06225">
    <property type="entry name" value="HAMP"/>
    <property type="match status" value="1"/>
</dbReference>
<dbReference type="GO" id="GO:0043709">
    <property type="term" value="P:cell adhesion involved in single-species biofilm formation"/>
    <property type="evidence" value="ECO:0007669"/>
    <property type="project" value="TreeGrafter"/>
</dbReference>
<sequence length="435" mass="50341">MLNFSLGKLGKRLQYSLLFSTITIMLMVVFCIVGVRFSLNENIKEQMALDRIDDSMNTFYKSIIDQETGQRGYNLTENESFLKPYYQSEEVFSENIIELRKHAADFPEIQNEVNDVIQQGEYWHNQFITPIVEQSLKGQQPSIEFLEAEKLALDGFRRSYASFTEKIEEQRSIVREKMKTRINLTFTILVVISIGTLLINLLLNFKILRSIIKPIINLSDCVNSYAQHDFEKNVPVYHEKDELNVLIENVDAMRDELSKKIRTLELKANVDGLTGLYNRRFFDDFLQKQWKIMLKQFAQISLIMFDIDYFKKYNDTYGHLAGDDCLKIISQALQNFNESPFNLAARYGGEEFCIIVLHHSKEEVLKIAKEISNTVLALKIPHKNSQVHQNVTVSIGVATVIPNEEITPNDLISFADHALYQSKEKGKNCITQYEI</sequence>
<accession>A0A5J5H7U9</accession>
<dbReference type="Pfam" id="PF00672">
    <property type="entry name" value="HAMP"/>
    <property type="match status" value="1"/>
</dbReference>